<evidence type="ECO:0000313" key="2">
    <source>
        <dbReference type="EMBL" id="WPB08479.1"/>
    </source>
</evidence>
<organism evidence="2 3">
    <name type="scientific">Cercospora beticola</name>
    <name type="common">Sugarbeet leaf spot fungus</name>
    <dbReference type="NCBI Taxonomy" id="122368"/>
    <lineage>
        <taxon>Eukaryota</taxon>
        <taxon>Fungi</taxon>
        <taxon>Dikarya</taxon>
        <taxon>Ascomycota</taxon>
        <taxon>Pezizomycotina</taxon>
        <taxon>Dothideomycetes</taxon>
        <taxon>Dothideomycetidae</taxon>
        <taxon>Mycosphaerellales</taxon>
        <taxon>Mycosphaerellaceae</taxon>
        <taxon>Cercospora</taxon>
    </lineage>
</organism>
<evidence type="ECO:0000313" key="3">
    <source>
        <dbReference type="Proteomes" id="UP001302367"/>
    </source>
</evidence>
<dbReference type="GeneID" id="35436061"/>
<gene>
    <name evidence="2" type="ORF">RHO25_013145</name>
</gene>
<accession>A0ABZ0PAI0</accession>
<evidence type="ECO:0000256" key="1">
    <source>
        <dbReference type="SAM" id="Phobius"/>
    </source>
</evidence>
<feature type="transmembrane region" description="Helical" evidence="1">
    <location>
        <begin position="93"/>
        <end position="114"/>
    </location>
</feature>
<keyword evidence="1" id="KW-0812">Transmembrane</keyword>
<dbReference type="Proteomes" id="UP001302367">
    <property type="component" value="Chromosome 10"/>
</dbReference>
<name>A0ABZ0PAI0_CERBT</name>
<feature type="transmembrane region" description="Helical" evidence="1">
    <location>
        <begin position="16"/>
        <end position="35"/>
    </location>
</feature>
<reference evidence="2 3" key="1">
    <citation type="submission" date="2023-09" db="EMBL/GenBank/DDBJ databases">
        <title>Complete-Gapless Cercospora beticola genome.</title>
        <authorList>
            <person name="Wyatt N.A."/>
            <person name="Spanner R.E."/>
            <person name="Bolton M.D."/>
        </authorList>
    </citation>
    <scope>NUCLEOTIDE SEQUENCE [LARGE SCALE GENOMIC DNA]</scope>
    <source>
        <strain evidence="2">Cb09-40</strain>
    </source>
</reference>
<sequence>MTALDRIAAAVLRRRGLLQLLFPLAAVVWLCAWPTFAPRIFALLLVCRLFLGIYWHACGYRNVPLSSSSSLADVVGSLSAPPCAFHKHIARSLGAAAAVGGASIGAAIVVAWLASGTSSPHSALRVHRALGELGTAAGNSTRFQRGAFFNKMRVATASYCAVASASCVMNAEYALDDHFRADWERTNAQLVADARHAFAGRASISPSAFNCSFAAWCSGDVGNEYRNPEAASIYRYTIAPGIAKYSSCLLNLSHAIDHRLHEFREAGAQLVSIWDDEYQHIISLNTPQLFLHHLTRSLAITYNKRGRQQKTPDDTTLTRLIAACTPVHSAYRYFLSRPTIDERIHLLRSTLSSAHKLETLAQHCSSIATSSLADLERHKPQLDDLCSDYIDFDPLIDDLTAFFQGDRPRMPSHVKTDNDDAGTITLNLDSTAWELTWARLVNSRITTTLDQVLHDMTTRPEVWIQGQAFFRLASGLSLGDMTLQKERMDRWLEIVDPPLVTHGGEGGTKRTQKE</sequence>
<protein>
    <submittedName>
        <fullName evidence="2">Uncharacterized protein</fullName>
    </submittedName>
</protein>
<feature type="transmembrane region" description="Helical" evidence="1">
    <location>
        <begin position="41"/>
        <end position="60"/>
    </location>
</feature>
<dbReference type="EMBL" id="CP134193">
    <property type="protein sequence ID" value="WPB08479.1"/>
    <property type="molecule type" value="Genomic_DNA"/>
</dbReference>
<keyword evidence="3" id="KW-1185">Reference proteome</keyword>
<dbReference type="RefSeq" id="XP_065459730.1">
    <property type="nucleotide sequence ID" value="XM_065603658.1"/>
</dbReference>
<keyword evidence="1" id="KW-1133">Transmembrane helix</keyword>
<keyword evidence="1" id="KW-0472">Membrane</keyword>
<proteinExistence type="predicted"/>